<dbReference type="InterPro" id="IPR018265">
    <property type="entry name" value="Ribosomal_bL35_CS"/>
</dbReference>
<dbReference type="GO" id="GO:0003735">
    <property type="term" value="F:structural constituent of ribosome"/>
    <property type="evidence" value="ECO:0007669"/>
    <property type="project" value="InterPro"/>
</dbReference>
<dbReference type="PANTHER" id="PTHR33343">
    <property type="entry name" value="54S RIBOSOMAL PROTEIN BL35M"/>
    <property type="match status" value="1"/>
</dbReference>
<evidence type="ECO:0000313" key="10">
    <source>
        <dbReference type="Proteomes" id="UP000434052"/>
    </source>
</evidence>
<evidence type="ECO:0000313" key="11">
    <source>
        <dbReference type="Proteomes" id="UP000503251"/>
    </source>
</evidence>
<dbReference type="InterPro" id="IPR001706">
    <property type="entry name" value="Ribosomal_bL35"/>
</dbReference>
<dbReference type="EMBL" id="CP039543">
    <property type="protein sequence ID" value="QJT09926.1"/>
    <property type="molecule type" value="Genomic_DNA"/>
</dbReference>
<comment type="similarity">
    <text evidence="1 5 6">Belongs to the bacterial ribosomal protein bL35 family.</text>
</comment>
<dbReference type="Proteomes" id="UP000503251">
    <property type="component" value="Chromosome"/>
</dbReference>
<evidence type="ECO:0000313" key="8">
    <source>
        <dbReference type="EMBL" id="QJT09926.1"/>
    </source>
</evidence>
<keyword evidence="3 5" id="KW-0687">Ribonucleoprotein</keyword>
<protein>
    <recommendedName>
        <fullName evidence="4 5">Large ribosomal subunit protein bL35</fullName>
    </recommendedName>
</protein>
<dbReference type="EMBL" id="QMIF01000002">
    <property type="protein sequence ID" value="TVM35957.1"/>
    <property type="molecule type" value="Genomic_DNA"/>
</dbReference>
<feature type="region of interest" description="Disordered" evidence="7">
    <location>
        <begin position="1"/>
        <end position="21"/>
    </location>
</feature>
<dbReference type="FunFam" id="4.10.410.60:FF:000001">
    <property type="entry name" value="50S ribosomal protein L35"/>
    <property type="match status" value="1"/>
</dbReference>
<evidence type="ECO:0000256" key="5">
    <source>
        <dbReference type="HAMAP-Rule" id="MF_00514"/>
    </source>
</evidence>
<evidence type="ECO:0000256" key="1">
    <source>
        <dbReference type="ARBA" id="ARBA00006598"/>
    </source>
</evidence>
<sequence>MPKMKTKKSAAKRFTVTGSGKFKRRRQNLRHILTKKNADRKRRLGQDTLVDKTNRKAVERMMPYAG</sequence>
<evidence type="ECO:0000256" key="3">
    <source>
        <dbReference type="ARBA" id="ARBA00023274"/>
    </source>
</evidence>
<reference evidence="9 10" key="1">
    <citation type="submission" date="2018-06" db="EMBL/GenBank/DDBJ databases">
        <title>Complete genome of Desulfovibrio marinus P48SEP.</title>
        <authorList>
            <person name="Crispim J.S."/>
            <person name="Vidigal P.M.P."/>
            <person name="Silva L.C.F."/>
            <person name="Araujo L.C."/>
            <person name="Laguardia C.N."/>
            <person name="Dias R.S."/>
            <person name="Sousa M.P."/>
            <person name="Paula S.O."/>
            <person name="Silva C."/>
        </authorList>
    </citation>
    <scope>NUCLEOTIDE SEQUENCE [LARGE SCALE GENOMIC DNA]</scope>
    <source>
        <strain evidence="9 10">P48SEP</strain>
    </source>
</reference>
<dbReference type="HAMAP" id="MF_00514">
    <property type="entry name" value="Ribosomal_bL35"/>
    <property type="match status" value="1"/>
</dbReference>
<dbReference type="Gene3D" id="4.10.410.60">
    <property type="match status" value="1"/>
</dbReference>
<dbReference type="GO" id="GO:0006412">
    <property type="term" value="P:translation"/>
    <property type="evidence" value="ECO:0007669"/>
    <property type="project" value="UniProtKB-UniRule"/>
</dbReference>
<gene>
    <name evidence="5 8" type="primary">rpmI</name>
    <name evidence="9" type="ORF">DQK91_04730</name>
    <name evidence="8" type="ORF">E8L03_13705</name>
</gene>
<dbReference type="PANTHER" id="PTHR33343:SF1">
    <property type="entry name" value="LARGE RIBOSOMAL SUBUNIT PROTEIN BL35M"/>
    <property type="match status" value="1"/>
</dbReference>
<proteinExistence type="inferred from homology"/>
<keyword evidence="11" id="KW-1185">Reference proteome</keyword>
<evidence type="ECO:0000256" key="4">
    <source>
        <dbReference type="ARBA" id="ARBA00071664"/>
    </source>
</evidence>
<dbReference type="InterPro" id="IPR037229">
    <property type="entry name" value="Ribosomal_bL35_sf"/>
</dbReference>
<accession>A0A6P1ZNS5</accession>
<organism evidence="9 10">
    <name type="scientific">Oceanidesulfovibrio marinus</name>
    <dbReference type="NCBI Taxonomy" id="370038"/>
    <lineage>
        <taxon>Bacteria</taxon>
        <taxon>Pseudomonadati</taxon>
        <taxon>Thermodesulfobacteriota</taxon>
        <taxon>Desulfovibrionia</taxon>
        <taxon>Desulfovibrionales</taxon>
        <taxon>Desulfovibrionaceae</taxon>
        <taxon>Oceanidesulfovibrio</taxon>
    </lineage>
</organism>
<evidence type="ECO:0000256" key="2">
    <source>
        <dbReference type="ARBA" id="ARBA00022980"/>
    </source>
</evidence>
<evidence type="ECO:0000313" key="9">
    <source>
        <dbReference type="EMBL" id="TVM35957.1"/>
    </source>
</evidence>
<dbReference type="PRINTS" id="PR00064">
    <property type="entry name" value="RIBOSOMALL35"/>
</dbReference>
<name>A0A6P1ZNS5_9BACT</name>
<dbReference type="Proteomes" id="UP000434052">
    <property type="component" value="Unassembled WGS sequence"/>
</dbReference>
<dbReference type="RefSeq" id="WP_144234289.1">
    <property type="nucleotide sequence ID" value="NZ_CP039543.1"/>
</dbReference>
<dbReference type="SUPFAM" id="SSF143034">
    <property type="entry name" value="L35p-like"/>
    <property type="match status" value="1"/>
</dbReference>
<dbReference type="OrthoDB" id="9804851at2"/>
<evidence type="ECO:0000256" key="7">
    <source>
        <dbReference type="SAM" id="MobiDB-lite"/>
    </source>
</evidence>
<dbReference type="PROSITE" id="PS00936">
    <property type="entry name" value="RIBOSOMAL_L35"/>
    <property type="match status" value="1"/>
</dbReference>
<dbReference type="AlphaFoldDB" id="A0A6P1ZNS5"/>
<keyword evidence="2 5" id="KW-0689">Ribosomal protein</keyword>
<dbReference type="GO" id="GO:0015934">
    <property type="term" value="C:large ribosomal subunit"/>
    <property type="evidence" value="ECO:0007669"/>
    <property type="project" value="TreeGrafter"/>
</dbReference>
<dbReference type="Pfam" id="PF01632">
    <property type="entry name" value="Ribosomal_L35p"/>
    <property type="match status" value="1"/>
</dbReference>
<dbReference type="InterPro" id="IPR021137">
    <property type="entry name" value="Ribosomal_bL35-like"/>
</dbReference>
<reference evidence="8 11" key="2">
    <citation type="submission" date="2019-04" db="EMBL/GenBank/DDBJ databases">
        <title>Isolation and culture of sulfate reducing bacteria from the cold seep of the South China Sea.</title>
        <authorList>
            <person name="Sun C."/>
            <person name="Liu R."/>
        </authorList>
    </citation>
    <scope>NUCLEOTIDE SEQUENCE [LARGE SCALE GENOMIC DNA]</scope>
    <source>
        <strain evidence="8 11">CS1</strain>
    </source>
</reference>
<dbReference type="NCBIfam" id="TIGR00001">
    <property type="entry name" value="rpmI_bact"/>
    <property type="match status" value="1"/>
</dbReference>
<evidence type="ECO:0000256" key="6">
    <source>
        <dbReference type="RuleBase" id="RU000568"/>
    </source>
</evidence>
<feature type="compositionally biased region" description="Basic residues" evidence="7">
    <location>
        <begin position="1"/>
        <end position="11"/>
    </location>
</feature>